<evidence type="ECO:0000256" key="1">
    <source>
        <dbReference type="SAM" id="Phobius"/>
    </source>
</evidence>
<feature type="transmembrane region" description="Helical" evidence="1">
    <location>
        <begin position="106"/>
        <end position="130"/>
    </location>
</feature>
<protein>
    <recommendedName>
        <fullName evidence="4">DUF3592 domain-containing protein</fullName>
    </recommendedName>
</protein>
<reference evidence="3" key="1">
    <citation type="journal article" date="2019" name="Int. J. Syst. Evol. Microbiol.">
        <title>The Global Catalogue of Microorganisms (GCM) 10K type strain sequencing project: providing services to taxonomists for standard genome sequencing and annotation.</title>
        <authorList>
            <consortium name="The Broad Institute Genomics Platform"/>
            <consortium name="The Broad Institute Genome Sequencing Center for Infectious Disease"/>
            <person name="Wu L."/>
            <person name="Ma J."/>
        </authorList>
    </citation>
    <scope>NUCLEOTIDE SEQUENCE [LARGE SCALE GENOMIC DNA]</scope>
    <source>
        <strain evidence="3">JCM 31696</strain>
    </source>
</reference>
<evidence type="ECO:0000313" key="2">
    <source>
        <dbReference type="EMBL" id="MFD0854893.1"/>
    </source>
</evidence>
<proteinExistence type="predicted"/>
<keyword evidence="1" id="KW-1133">Transmembrane helix</keyword>
<comment type="caution">
    <text evidence="2">The sequence shown here is derived from an EMBL/GenBank/DDBJ whole genome shotgun (WGS) entry which is preliminary data.</text>
</comment>
<accession>A0ABW3CK37</accession>
<keyword evidence="1" id="KW-0812">Transmembrane</keyword>
<feature type="transmembrane region" description="Helical" evidence="1">
    <location>
        <begin position="21"/>
        <end position="41"/>
    </location>
</feature>
<evidence type="ECO:0008006" key="4">
    <source>
        <dbReference type="Google" id="ProtNLM"/>
    </source>
</evidence>
<sequence length="222" mass="24273">MIGTGRHANAARPRRGPGFALWAFIAPISVIFGLVTVWQSATLLFGTSGTGRVLRCGRGDNRYCTVEWTAGGRSGMERMEMGGDPGGTVPVRVLGDNVVQADVGNWIFTIAMMLLFTTAAVVTVLLPLIWGPARSWGRRRAERRMRASGEHVLHVRDAEIRTGDGALFARFQITHPGPDFPPSSCRVTVTSPEGSPYYRVDFGVADRRRREMVVYGADGRPL</sequence>
<evidence type="ECO:0000313" key="3">
    <source>
        <dbReference type="Proteomes" id="UP001597083"/>
    </source>
</evidence>
<keyword evidence="3" id="KW-1185">Reference proteome</keyword>
<organism evidence="2 3">
    <name type="scientific">Actinomadura adrarensis</name>
    <dbReference type="NCBI Taxonomy" id="1819600"/>
    <lineage>
        <taxon>Bacteria</taxon>
        <taxon>Bacillati</taxon>
        <taxon>Actinomycetota</taxon>
        <taxon>Actinomycetes</taxon>
        <taxon>Streptosporangiales</taxon>
        <taxon>Thermomonosporaceae</taxon>
        <taxon>Actinomadura</taxon>
    </lineage>
</organism>
<dbReference type="EMBL" id="JBHTIR010003240">
    <property type="protein sequence ID" value="MFD0854893.1"/>
    <property type="molecule type" value="Genomic_DNA"/>
</dbReference>
<dbReference type="Proteomes" id="UP001597083">
    <property type="component" value="Unassembled WGS sequence"/>
</dbReference>
<feature type="non-terminal residue" evidence="2">
    <location>
        <position position="222"/>
    </location>
</feature>
<gene>
    <name evidence="2" type="ORF">ACFQ07_21815</name>
</gene>
<name>A0ABW3CK37_9ACTN</name>
<keyword evidence="1" id="KW-0472">Membrane</keyword>